<proteinExistence type="predicted"/>
<protein>
    <submittedName>
        <fullName evidence="2">Uncharacterized protein</fullName>
    </submittedName>
</protein>
<name>A0A644ZEC8_9ZZZZ</name>
<reference evidence="2" key="1">
    <citation type="submission" date="2019-08" db="EMBL/GenBank/DDBJ databases">
        <authorList>
            <person name="Kucharzyk K."/>
            <person name="Murdoch R.W."/>
            <person name="Higgins S."/>
            <person name="Loffler F."/>
        </authorList>
    </citation>
    <scope>NUCLEOTIDE SEQUENCE</scope>
</reference>
<keyword evidence="1" id="KW-0472">Membrane</keyword>
<evidence type="ECO:0000256" key="1">
    <source>
        <dbReference type="SAM" id="Phobius"/>
    </source>
</evidence>
<keyword evidence="1" id="KW-1133">Transmembrane helix</keyword>
<evidence type="ECO:0000313" key="2">
    <source>
        <dbReference type="EMBL" id="MPM39216.1"/>
    </source>
</evidence>
<feature type="transmembrane region" description="Helical" evidence="1">
    <location>
        <begin position="6"/>
        <end position="25"/>
    </location>
</feature>
<keyword evidence="1" id="KW-0812">Transmembrane</keyword>
<gene>
    <name evidence="2" type="ORF">SDC9_85849</name>
</gene>
<comment type="caution">
    <text evidence="2">The sequence shown here is derived from an EMBL/GenBank/DDBJ whole genome shotgun (WGS) entry which is preliminary data.</text>
</comment>
<dbReference type="EMBL" id="VSSQ01008564">
    <property type="protein sequence ID" value="MPM39216.1"/>
    <property type="molecule type" value="Genomic_DNA"/>
</dbReference>
<sequence>MRHVPLYFLLAVLAGGVAVAPLHIGDDAFKRRVKRAAAEFLAVGDMQLVLAGAVKNGVLYFLRQILERRFHGSAVVRGQRLEIHARYRALRAAVPAHHVDASLRQRKRPIGDYEVGVDFEQRTETRAGRARAKGVVEGEHAGRKLFYARSAVRAGVVLRKKQLLAVHNCNNGKAVAEAERGFQRIREPAFDALLDHNAVDHRVDIVLKLFIQRGNVRQIVHGSVHADAHIPFPLELVEQFLMLALPPANARRDNLRLRAFRQVEHAVDHLVDGLALDHLSAVRAVRNAAARVKKAEVVVNLRYGAHGAARVMARALLVDGDRGGKPVDAVDIRLLHLTQKLARIGR</sequence>
<organism evidence="2">
    <name type="scientific">bioreactor metagenome</name>
    <dbReference type="NCBI Taxonomy" id="1076179"/>
    <lineage>
        <taxon>unclassified sequences</taxon>
        <taxon>metagenomes</taxon>
        <taxon>ecological metagenomes</taxon>
    </lineage>
</organism>
<accession>A0A644ZEC8</accession>
<dbReference type="AlphaFoldDB" id="A0A644ZEC8"/>